<dbReference type="InterPro" id="IPR000587">
    <property type="entry name" value="Creatinase_N"/>
</dbReference>
<dbReference type="RefSeq" id="WP_238204306.1">
    <property type="nucleotide sequence ID" value="NZ_JBHTND010000004.1"/>
</dbReference>
<keyword evidence="7" id="KW-0031">Aminopeptidase</keyword>
<comment type="caution">
    <text evidence="7">The sequence shown here is derived from an EMBL/GenBank/DDBJ whole genome shotgun (WGS) entry which is preliminary data.</text>
</comment>
<gene>
    <name evidence="7" type="ORF">ACFQ4G_04585</name>
</gene>
<dbReference type="GO" id="GO:0004177">
    <property type="term" value="F:aminopeptidase activity"/>
    <property type="evidence" value="ECO:0007669"/>
    <property type="project" value="UniProtKB-KW"/>
</dbReference>
<evidence type="ECO:0000259" key="6">
    <source>
        <dbReference type="Pfam" id="PF16188"/>
    </source>
</evidence>
<dbReference type="Proteomes" id="UP001597176">
    <property type="component" value="Unassembled WGS sequence"/>
</dbReference>
<dbReference type="EMBL" id="JBHTND010000004">
    <property type="protein sequence ID" value="MFD1300861.1"/>
    <property type="molecule type" value="Genomic_DNA"/>
</dbReference>
<evidence type="ECO:0000256" key="3">
    <source>
        <dbReference type="ARBA" id="ARBA00022801"/>
    </source>
</evidence>
<evidence type="ECO:0000313" key="8">
    <source>
        <dbReference type="Proteomes" id="UP001597176"/>
    </source>
</evidence>
<accession>A0ABW3WUM5</accession>
<keyword evidence="3 7" id="KW-0378">Hydrolase</keyword>
<dbReference type="InterPro" id="IPR033740">
    <property type="entry name" value="Pept_M24B"/>
</dbReference>
<feature type="domain" description="Peptidase M24" evidence="4">
    <location>
        <begin position="326"/>
        <end position="537"/>
    </location>
</feature>
<keyword evidence="8" id="KW-1185">Reference proteome</keyword>
<dbReference type="InterPro" id="IPR050422">
    <property type="entry name" value="X-Pro_aminopeptidase_P"/>
</dbReference>
<evidence type="ECO:0000313" key="7">
    <source>
        <dbReference type="EMBL" id="MFD1300861.1"/>
    </source>
</evidence>
<evidence type="ECO:0000259" key="4">
    <source>
        <dbReference type="Pfam" id="PF00557"/>
    </source>
</evidence>
<dbReference type="Gene3D" id="3.40.350.10">
    <property type="entry name" value="Creatinase/prolidase N-terminal domain"/>
    <property type="match status" value="2"/>
</dbReference>
<organism evidence="7 8">
    <name type="scientific">Methylobacterium marchantiae</name>
    <dbReference type="NCBI Taxonomy" id="600331"/>
    <lineage>
        <taxon>Bacteria</taxon>
        <taxon>Pseudomonadati</taxon>
        <taxon>Pseudomonadota</taxon>
        <taxon>Alphaproteobacteria</taxon>
        <taxon>Hyphomicrobiales</taxon>
        <taxon>Methylobacteriaceae</taxon>
        <taxon>Methylobacterium</taxon>
    </lineage>
</organism>
<proteinExistence type="inferred from homology"/>
<feature type="domain" description="Peptidase M24 C-terminal" evidence="6">
    <location>
        <begin position="546"/>
        <end position="606"/>
    </location>
</feature>
<dbReference type="SUPFAM" id="SSF55920">
    <property type="entry name" value="Creatinase/aminopeptidase"/>
    <property type="match status" value="1"/>
</dbReference>
<dbReference type="CDD" id="cd01085">
    <property type="entry name" value="APP"/>
    <property type="match status" value="1"/>
</dbReference>
<feature type="domain" description="Creatinase N-terminal" evidence="5">
    <location>
        <begin position="20"/>
        <end position="151"/>
    </location>
</feature>
<dbReference type="Gene3D" id="3.90.230.10">
    <property type="entry name" value="Creatinase/methionine aminopeptidase superfamily"/>
    <property type="match status" value="1"/>
</dbReference>
<comment type="similarity">
    <text evidence="1">Belongs to the peptidase M24B family.</text>
</comment>
<dbReference type="Pfam" id="PF01321">
    <property type="entry name" value="Creatinase_N"/>
    <property type="match status" value="1"/>
</dbReference>
<evidence type="ECO:0000259" key="5">
    <source>
        <dbReference type="Pfam" id="PF01321"/>
    </source>
</evidence>
<evidence type="ECO:0000256" key="1">
    <source>
        <dbReference type="ARBA" id="ARBA00008766"/>
    </source>
</evidence>
<reference evidence="8" key="1">
    <citation type="journal article" date="2019" name="Int. J. Syst. Evol. Microbiol.">
        <title>The Global Catalogue of Microorganisms (GCM) 10K type strain sequencing project: providing services to taxonomists for standard genome sequencing and annotation.</title>
        <authorList>
            <consortium name="The Broad Institute Genomics Platform"/>
            <consortium name="The Broad Institute Genome Sequencing Center for Infectious Disease"/>
            <person name="Wu L."/>
            <person name="Ma J."/>
        </authorList>
    </citation>
    <scope>NUCLEOTIDE SEQUENCE [LARGE SCALE GENOMIC DNA]</scope>
    <source>
        <strain evidence="8">CCUG 56108</strain>
    </source>
</reference>
<dbReference type="Pfam" id="PF16188">
    <property type="entry name" value="Peptidase_M24_C"/>
    <property type="match status" value="1"/>
</dbReference>
<dbReference type="InterPro" id="IPR036005">
    <property type="entry name" value="Creatinase/aminopeptidase-like"/>
</dbReference>
<dbReference type="InterPro" id="IPR000994">
    <property type="entry name" value="Pept_M24"/>
</dbReference>
<dbReference type="SUPFAM" id="SSF53092">
    <property type="entry name" value="Creatinase/prolidase N-terminal domain"/>
    <property type="match status" value="2"/>
</dbReference>
<dbReference type="InterPro" id="IPR032416">
    <property type="entry name" value="Peptidase_M24_C"/>
</dbReference>
<evidence type="ECO:0000256" key="2">
    <source>
        <dbReference type="ARBA" id="ARBA00022723"/>
    </source>
</evidence>
<dbReference type="PANTHER" id="PTHR43763:SF6">
    <property type="entry name" value="XAA-PRO AMINOPEPTIDASE 1"/>
    <property type="match status" value="1"/>
</dbReference>
<dbReference type="Pfam" id="PF16189">
    <property type="entry name" value="Creatinase_N_2"/>
    <property type="match status" value="1"/>
</dbReference>
<protein>
    <submittedName>
        <fullName evidence="7">Aminopeptidase P family protein</fullName>
        <ecNumber evidence="7">3.4.11.-</ecNumber>
    </submittedName>
</protein>
<sequence>MTRARFQTFDDPSHREGATRIAALREAMSRAGLDGFVVPRADEHQSEYVPPDAERLAWLTGFTGSAGTAVILADEAALVVDGRYTLQAPEQVDTRVITPVQLAETNVEAWIGENLKAGAVLGYDPWLHTAEGVAKLEKAAEKAGGRIEPVSENPVDAIWAGRPASPTGPVVVHPIELAGDPVEVKLRRIREALGRGGCDALVISDPHNLAWAFNLRGSDIAHTPLALGYAIVPQAERASLYLTSTAIDSALREALSSSTEIAGRDSFADALSALCARGARVRLDSATGAAALKTLVERAGGRVDPGPDPITLMKAVKNEAEIAGSRAAHHRDGIAVTRFLAWLSRQASGGTLTEIAAVEALEDFRREGGLLRDVSFPTISGSGPNGAIVHYRVTRDTDRRVGQGELFLVDSGAQYADGTTDITRTVAMGIPTGEMRDRFTRVLKGHVAIARAVFPKGTIGAQIDSFARASLWQAGLDFDHGTGHGVGAFLSVHEGPQRIAKTGTTALLPGMILSNEPGYYRTGAYGIRIENLVLVEERAISGGERPMLGFETLTLAPYDSSLIDLSLLDEAEIAWIDVYHARVRDALGADLDEQTRAWLDAATRPLRSIGNSV</sequence>
<name>A0ABW3WUM5_9HYPH</name>
<dbReference type="EC" id="3.4.11.-" evidence="7"/>
<dbReference type="InterPro" id="IPR029149">
    <property type="entry name" value="Creatin/AminoP/Spt16_N"/>
</dbReference>
<dbReference type="Pfam" id="PF00557">
    <property type="entry name" value="Peptidase_M24"/>
    <property type="match status" value="1"/>
</dbReference>
<keyword evidence="2" id="KW-0479">Metal-binding</keyword>
<dbReference type="PANTHER" id="PTHR43763">
    <property type="entry name" value="XAA-PRO AMINOPEPTIDASE 1"/>
    <property type="match status" value="1"/>
</dbReference>
<keyword evidence="7" id="KW-0645">Protease</keyword>